<dbReference type="InterPro" id="IPR003347">
    <property type="entry name" value="JmjC_dom"/>
</dbReference>
<dbReference type="AlphaFoldDB" id="A0A1Y1Y9X4"/>
<dbReference type="SMART" id="SM00558">
    <property type="entry name" value="JmjC"/>
    <property type="match status" value="1"/>
</dbReference>
<dbReference type="Proteomes" id="UP000193498">
    <property type="component" value="Unassembled WGS sequence"/>
</dbReference>
<dbReference type="InterPro" id="IPR050910">
    <property type="entry name" value="JMJD6_ArgDemeth/LysHydrox"/>
</dbReference>
<dbReference type="PROSITE" id="PS51184">
    <property type="entry name" value="JMJC"/>
    <property type="match status" value="1"/>
</dbReference>
<keyword evidence="2" id="KW-0805">Transcription regulation</keyword>
<keyword evidence="8" id="KW-1185">Reference proteome</keyword>
<dbReference type="Pfam" id="PF02373">
    <property type="entry name" value="JmjC"/>
    <property type="match status" value="1"/>
</dbReference>
<feature type="region of interest" description="Disordered" evidence="5">
    <location>
        <begin position="633"/>
        <end position="661"/>
    </location>
</feature>
<keyword evidence="4" id="KW-0539">Nucleus</keyword>
<protein>
    <recommendedName>
        <fullName evidence="6">JmjC domain-containing protein</fullName>
    </recommendedName>
</protein>
<evidence type="ECO:0000256" key="5">
    <source>
        <dbReference type="SAM" id="MobiDB-lite"/>
    </source>
</evidence>
<evidence type="ECO:0000256" key="2">
    <source>
        <dbReference type="ARBA" id="ARBA00023015"/>
    </source>
</evidence>
<comment type="caution">
    <text evidence="7">The sequence shown here is derived from an EMBL/GenBank/DDBJ whole genome shotgun (WGS) entry which is preliminary data.</text>
</comment>
<dbReference type="SUPFAM" id="SSF51197">
    <property type="entry name" value="Clavaminate synthase-like"/>
    <property type="match status" value="1"/>
</dbReference>
<proteinExistence type="predicted"/>
<dbReference type="GO" id="GO:0005634">
    <property type="term" value="C:nucleus"/>
    <property type="evidence" value="ECO:0007669"/>
    <property type="project" value="UniProtKB-SubCell"/>
</dbReference>
<reference evidence="7 8" key="1">
    <citation type="submission" date="2016-07" db="EMBL/GenBank/DDBJ databases">
        <title>Pervasive Adenine N6-methylation of Active Genes in Fungi.</title>
        <authorList>
            <consortium name="DOE Joint Genome Institute"/>
            <person name="Mondo S.J."/>
            <person name="Dannebaum R.O."/>
            <person name="Kuo R.C."/>
            <person name="Labutti K."/>
            <person name="Haridas S."/>
            <person name="Kuo A."/>
            <person name="Salamov A."/>
            <person name="Ahrendt S.R."/>
            <person name="Lipzen A."/>
            <person name="Sullivan W."/>
            <person name="Andreopoulos W.B."/>
            <person name="Clum A."/>
            <person name="Lindquist E."/>
            <person name="Daum C."/>
            <person name="Ramamoorthy G.K."/>
            <person name="Gryganskyi A."/>
            <person name="Culley D."/>
            <person name="Magnuson J.K."/>
            <person name="James T.Y."/>
            <person name="O'Malley M.A."/>
            <person name="Stajich J.E."/>
            <person name="Spatafora J.W."/>
            <person name="Visel A."/>
            <person name="Grigoriev I.V."/>
        </authorList>
    </citation>
    <scope>NUCLEOTIDE SEQUENCE [LARGE SCALE GENOMIC DNA]</scope>
    <source>
        <strain evidence="7 8">CBS 931.73</strain>
    </source>
</reference>
<dbReference type="OrthoDB" id="298344at2759"/>
<feature type="compositionally biased region" description="Basic and acidic residues" evidence="5">
    <location>
        <begin position="638"/>
        <end position="661"/>
    </location>
</feature>
<dbReference type="EMBL" id="MCFE01000195">
    <property type="protein sequence ID" value="ORX94811.1"/>
    <property type="molecule type" value="Genomic_DNA"/>
</dbReference>
<evidence type="ECO:0000313" key="7">
    <source>
        <dbReference type="EMBL" id="ORX94811.1"/>
    </source>
</evidence>
<evidence type="ECO:0000256" key="3">
    <source>
        <dbReference type="ARBA" id="ARBA00023163"/>
    </source>
</evidence>
<dbReference type="Gene3D" id="2.60.120.650">
    <property type="entry name" value="Cupin"/>
    <property type="match status" value="1"/>
</dbReference>
<dbReference type="STRING" id="1314790.A0A1Y1Y9X4"/>
<dbReference type="InterPro" id="IPR018866">
    <property type="entry name" value="Znf-4CXXC_R1"/>
</dbReference>
<dbReference type="InParanoid" id="A0A1Y1Y9X4"/>
<feature type="domain" description="JmjC" evidence="6">
    <location>
        <begin position="136"/>
        <end position="305"/>
    </location>
</feature>
<evidence type="ECO:0000313" key="8">
    <source>
        <dbReference type="Proteomes" id="UP000193498"/>
    </source>
</evidence>
<organism evidence="7 8">
    <name type="scientific">Basidiobolus meristosporus CBS 931.73</name>
    <dbReference type="NCBI Taxonomy" id="1314790"/>
    <lineage>
        <taxon>Eukaryota</taxon>
        <taxon>Fungi</taxon>
        <taxon>Fungi incertae sedis</taxon>
        <taxon>Zoopagomycota</taxon>
        <taxon>Entomophthoromycotina</taxon>
        <taxon>Basidiobolomycetes</taxon>
        <taxon>Basidiobolales</taxon>
        <taxon>Basidiobolaceae</taxon>
        <taxon>Basidiobolus</taxon>
    </lineage>
</organism>
<keyword evidence="3" id="KW-0804">Transcription</keyword>
<gene>
    <name evidence="7" type="ORF">K493DRAFT_28218</name>
</gene>
<comment type="subcellular location">
    <subcellularLocation>
        <location evidence="1">Nucleus</location>
    </subcellularLocation>
</comment>
<dbReference type="PANTHER" id="PTHR12480:SF35">
    <property type="entry name" value="TRANSCRIPTION FACTOR JUMONJI, JMJC DOMAIN-CONTAINING PROTEIN"/>
    <property type="match status" value="1"/>
</dbReference>
<evidence type="ECO:0000256" key="1">
    <source>
        <dbReference type="ARBA" id="ARBA00004123"/>
    </source>
</evidence>
<evidence type="ECO:0000259" key="6">
    <source>
        <dbReference type="PROSITE" id="PS51184"/>
    </source>
</evidence>
<evidence type="ECO:0000256" key="4">
    <source>
        <dbReference type="ARBA" id="ARBA00023242"/>
    </source>
</evidence>
<dbReference type="Pfam" id="PF10497">
    <property type="entry name" value="zf-4CXXC_R1"/>
    <property type="match status" value="1"/>
</dbReference>
<dbReference type="PANTHER" id="PTHR12480">
    <property type="entry name" value="ARGININE DEMETHYLASE AND LYSYL-HYDROXYLASE JMJD"/>
    <property type="match status" value="1"/>
</dbReference>
<accession>A0A1Y1Y9X4</accession>
<name>A0A1Y1Y9X4_9FUNG</name>
<sequence length="775" mass="88906">METVNPCGTDRMDETLSLLDYDKLINMADSAFVPTPRIDITSLSQQDLIAQVESIVVQQGIPLVIENVVQGQNWDQELLSPSWLYKNYRDMEMSPRDMDTKDDLPNWTLGKYLDYVAENAKVPSPQRLYGKDVDCPSEWSAYVAEHLPSYFAYKGPNDVMPYLKEELQPDNLMMYLGIGQTWTPGHADICASHGHNVMVFTEPDSSAFWFMAKTSDKINAAALWSKHASGIASIDSDNYFCPVSDLAKAEFPVYVVEQKLGDFVLVPMESAHQVINKGGLNIKVSWNRSTATSIRYCFDNVLPLWRSILKPEIYRIRAMTQATMLAWTDRLKTNAESLLKLPSEELHRFMSDYKTILGVFRDMLIDDWIENQPDELEYPPEQSPDQLEHSRVCDFCKADIWNRWFYCRQCKEDPNTQIDEEDYSGYDICVKCYAEERTCIHPHEMIFIEHRPMKAWIAMYTAAIEAFNSFIQNHDSGFASEPIVFDVPRDLQGPKISPMTIAYNKYCRRKKKEASLYCHQCKALKNTTSMIWCGCGTKYCGQCYYNRYHENLYEHMRSREWKCKKCLKQCNCAQCLRKFHKGASLEVAIPEDSLNGDTKTIYPEIMYTFPGDNPKNMGNILDERFVGRLSQHNRALKASREKGEQSGSGHPHEKDAVSHSKKKCDLSDLIFASPRKKGKLELPDQKVKETKEKIATQEFVQFLKRLDYQETLQTITNDLKADPHTDPSIHTQVQQWKLLLSANPRLGSVLSVFEQEVDPLLSASTSTGQISKAEP</sequence>
<dbReference type="SUPFAM" id="SSF57850">
    <property type="entry name" value="RING/U-box"/>
    <property type="match status" value="1"/>
</dbReference>
<dbReference type="GO" id="GO:0005737">
    <property type="term" value="C:cytoplasm"/>
    <property type="evidence" value="ECO:0007669"/>
    <property type="project" value="TreeGrafter"/>
</dbReference>